<dbReference type="PANTHER" id="PTHR10434">
    <property type="entry name" value="1-ACYL-SN-GLYCEROL-3-PHOSPHATE ACYLTRANSFERASE"/>
    <property type="match status" value="1"/>
</dbReference>
<dbReference type="Pfam" id="PF01553">
    <property type="entry name" value="Acyltransferase"/>
    <property type="match status" value="1"/>
</dbReference>
<dbReference type="EMBL" id="JALGBI010000001">
    <property type="protein sequence ID" value="MCJ0762074.1"/>
    <property type="molecule type" value="Genomic_DNA"/>
</dbReference>
<evidence type="ECO:0000256" key="3">
    <source>
        <dbReference type="ARBA" id="ARBA00022679"/>
    </source>
</evidence>
<comment type="caution">
    <text evidence="7">The sequence shown here is derived from an EMBL/GenBank/DDBJ whole genome shotgun (WGS) entry which is preliminary data.</text>
</comment>
<evidence type="ECO:0000256" key="2">
    <source>
        <dbReference type="ARBA" id="ARBA00022516"/>
    </source>
</evidence>
<keyword evidence="2" id="KW-0444">Lipid biosynthesis</keyword>
<gene>
    <name evidence="7" type="ORF">MMF98_02510</name>
</gene>
<reference evidence="7" key="1">
    <citation type="submission" date="2022-03" db="EMBL/GenBank/DDBJ databases">
        <authorList>
            <person name="Woo C.Y."/>
        </authorList>
    </citation>
    <scope>NUCLEOTIDE SEQUENCE</scope>
    <source>
        <strain evidence="7">CYS-02</strain>
    </source>
</reference>
<feature type="domain" description="Phospholipid/glycerol acyltransferase" evidence="6">
    <location>
        <begin position="68"/>
        <end position="180"/>
    </location>
</feature>
<evidence type="ECO:0000256" key="4">
    <source>
        <dbReference type="ARBA" id="ARBA00023098"/>
    </source>
</evidence>
<name>A0A9X1VU43_9BURK</name>
<keyword evidence="4" id="KW-0443">Lipid metabolism</keyword>
<keyword evidence="3" id="KW-0808">Transferase</keyword>
<evidence type="ECO:0000313" key="7">
    <source>
        <dbReference type="EMBL" id="MCJ0762074.1"/>
    </source>
</evidence>
<dbReference type="GO" id="GO:0003841">
    <property type="term" value="F:1-acylglycerol-3-phosphate O-acyltransferase activity"/>
    <property type="evidence" value="ECO:0007669"/>
    <property type="project" value="TreeGrafter"/>
</dbReference>
<evidence type="ECO:0000256" key="5">
    <source>
        <dbReference type="ARBA" id="ARBA00023315"/>
    </source>
</evidence>
<proteinExistence type="predicted"/>
<evidence type="ECO:0000256" key="1">
    <source>
        <dbReference type="ARBA" id="ARBA00005189"/>
    </source>
</evidence>
<dbReference type="AlphaFoldDB" id="A0A9X1VU43"/>
<keyword evidence="8" id="KW-1185">Reference proteome</keyword>
<protein>
    <submittedName>
        <fullName evidence="7">1-acyl-sn-glycerol-3-phosphate acyltransferase</fullName>
    </submittedName>
</protein>
<sequence>MMKPLRAAWKLLRALTHALAGYWTIRTLFPRLTPAEREQRVEAWSRQLLACLDITLEVRGSPCAQGPVLLVANHISWLDIAVMHAARYCRFVSKADVKQWPLIGTLATGVGTLYIERESRRDAMRVVHHMAERLRAGDVVAVFPEGTTSDGIALLPFHANLIQAAISAEAPAQPVALQFLDSATGQRSAAPCYIGDDTLLGSIWRTLTAPGITAVVTFGAPQQAQGRDRRGWAHSLRDDVAALRERGPHR</sequence>
<dbReference type="PANTHER" id="PTHR10434:SF64">
    <property type="entry name" value="1-ACYL-SN-GLYCEROL-3-PHOSPHATE ACYLTRANSFERASE-RELATED"/>
    <property type="match status" value="1"/>
</dbReference>
<dbReference type="InterPro" id="IPR002123">
    <property type="entry name" value="Plipid/glycerol_acylTrfase"/>
</dbReference>
<dbReference type="SUPFAM" id="SSF69593">
    <property type="entry name" value="Glycerol-3-phosphate (1)-acyltransferase"/>
    <property type="match status" value="1"/>
</dbReference>
<dbReference type="SMART" id="SM00563">
    <property type="entry name" value="PlsC"/>
    <property type="match status" value="1"/>
</dbReference>
<dbReference type="CDD" id="cd07989">
    <property type="entry name" value="LPLAT_AGPAT-like"/>
    <property type="match status" value="1"/>
</dbReference>
<organism evidence="7 8">
    <name type="scientific">Variovorax terrae</name>
    <dbReference type="NCBI Taxonomy" id="2923278"/>
    <lineage>
        <taxon>Bacteria</taxon>
        <taxon>Pseudomonadati</taxon>
        <taxon>Pseudomonadota</taxon>
        <taxon>Betaproteobacteria</taxon>
        <taxon>Burkholderiales</taxon>
        <taxon>Comamonadaceae</taxon>
        <taxon>Variovorax</taxon>
    </lineage>
</organism>
<dbReference type="GO" id="GO:0006654">
    <property type="term" value="P:phosphatidic acid biosynthetic process"/>
    <property type="evidence" value="ECO:0007669"/>
    <property type="project" value="TreeGrafter"/>
</dbReference>
<keyword evidence="5 7" id="KW-0012">Acyltransferase</keyword>
<accession>A0A9X1VU43</accession>
<comment type="pathway">
    <text evidence="1">Lipid metabolism.</text>
</comment>
<evidence type="ECO:0000259" key="6">
    <source>
        <dbReference type="SMART" id="SM00563"/>
    </source>
</evidence>
<dbReference type="Proteomes" id="UP001139447">
    <property type="component" value="Unassembled WGS sequence"/>
</dbReference>
<evidence type="ECO:0000313" key="8">
    <source>
        <dbReference type="Proteomes" id="UP001139447"/>
    </source>
</evidence>